<dbReference type="OrthoDB" id="4146887at2759"/>
<feature type="compositionally biased region" description="Basic and acidic residues" evidence="1">
    <location>
        <begin position="142"/>
        <end position="156"/>
    </location>
</feature>
<keyword evidence="3" id="KW-1185">Reference proteome</keyword>
<comment type="caution">
    <text evidence="2">The sequence shown here is derived from an EMBL/GenBank/DDBJ whole genome shotgun (WGS) entry which is preliminary data.</text>
</comment>
<proteinExistence type="predicted"/>
<dbReference type="AlphaFoldDB" id="A0A2S6C004"/>
<feature type="compositionally biased region" description="Low complexity" evidence="1">
    <location>
        <begin position="295"/>
        <end position="308"/>
    </location>
</feature>
<protein>
    <submittedName>
        <fullName evidence="2">Uncharacterized protein</fullName>
    </submittedName>
</protein>
<feature type="compositionally biased region" description="Polar residues" evidence="1">
    <location>
        <begin position="345"/>
        <end position="356"/>
    </location>
</feature>
<gene>
    <name evidence="2" type="ORF">CBER1_11257</name>
</gene>
<feature type="region of interest" description="Disordered" evidence="1">
    <location>
        <begin position="72"/>
        <end position="373"/>
    </location>
</feature>
<evidence type="ECO:0000256" key="1">
    <source>
        <dbReference type="SAM" id="MobiDB-lite"/>
    </source>
</evidence>
<evidence type="ECO:0000313" key="3">
    <source>
        <dbReference type="Proteomes" id="UP000237631"/>
    </source>
</evidence>
<reference evidence="3" key="1">
    <citation type="journal article" date="2017" name="bioRxiv">
        <title>Conservation of a gene cluster reveals novel cercosporin biosynthetic mechanisms and extends production to the genus Colletotrichum.</title>
        <authorList>
            <person name="de Jonge R."/>
            <person name="Ebert M.K."/>
            <person name="Huitt-Roehl C.R."/>
            <person name="Pal P."/>
            <person name="Suttle J.C."/>
            <person name="Spanner R.E."/>
            <person name="Neubauer J.D."/>
            <person name="Jurick W.M.II."/>
            <person name="Stott K.A."/>
            <person name="Secor G.A."/>
            <person name="Thomma B.P.H.J."/>
            <person name="Van de Peer Y."/>
            <person name="Townsend C.A."/>
            <person name="Bolton M.D."/>
        </authorList>
    </citation>
    <scope>NUCLEOTIDE SEQUENCE [LARGE SCALE GENOMIC DNA]</scope>
    <source>
        <strain evidence="3">CBS538.71</strain>
    </source>
</reference>
<organism evidence="2 3">
    <name type="scientific">Cercospora berteroae</name>
    <dbReference type="NCBI Taxonomy" id="357750"/>
    <lineage>
        <taxon>Eukaryota</taxon>
        <taxon>Fungi</taxon>
        <taxon>Dikarya</taxon>
        <taxon>Ascomycota</taxon>
        <taxon>Pezizomycotina</taxon>
        <taxon>Dothideomycetes</taxon>
        <taxon>Dothideomycetidae</taxon>
        <taxon>Mycosphaerellales</taxon>
        <taxon>Mycosphaerellaceae</taxon>
        <taxon>Cercospora</taxon>
    </lineage>
</organism>
<dbReference type="Proteomes" id="UP000237631">
    <property type="component" value="Unassembled WGS sequence"/>
</dbReference>
<dbReference type="PANTHER" id="PTHR39609">
    <property type="entry name" value="RFEG-RELATED"/>
    <property type="match status" value="1"/>
</dbReference>
<sequence length="373" mass="40346">MPQEIARQWFVPGEGIDRHVISADIQRYLGNDATVRPGVGTGENQGVQGYWIKAYRNLTSAMIADLRADSARWRQEQRQTGTRGSKSPTMSIKSGLTVPDDSIEPYVGSSTYHASSAGRVSQKRSGGDSPNMDGPYGLPPSQRERERERIPVDRMQVDPPAPSRGSYPAPDRRAPYQPDGRPFPSESRGFAPDGRSSYPADTNMSGFGGQPPVTSAYGQEPRYAPSYQQSNDGAPPGYVRQGNYFVPVSGYESAPSIPGRADPYGAGYPQPPPQGRDPREARYPPQSEYADPARYAYPSPAATVSSVSARDRDPIASPPQQSPYGAIPAQQYDQYAGRPAPSNPQPSAGSSRTNRASVFGGLSGTSSSDRRRR</sequence>
<accession>A0A2S6C004</accession>
<dbReference type="STRING" id="357750.A0A2S6C004"/>
<evidence type="ECO:0000313" key="2">
    <source>
        <dbReference type="EMBL" id="PPJ53058.1"/>
    </source>
</evidence>
<dbReference type="PANTHER" id="PTHR39609:SF1">
    <property type="entry name" value="RFEG"/>
    <property type="match status" value="1"/>
</dbReference>
<feature type="compositionally biased region" description="Polar residues" evidence="1">
    <location>
        <begin position="78"/>
        <end position="94"/>
    </location>
</feature>
<name>A0A2S6C004_9PEZI</name>
<dbReference type="EMBL" id="PNEN01001615">
    <property type="protein sequence ID" value="PPJ53058.1"/>
    <property type="molecule type" value="Genomic_DNA"/>
</dbReference>